<dbReference type="CDD" id="cd01285">
    <property type="entry name" value="nucleoside_deaminase"/>
    <property type="match status" value="1"/>
</dbReference>
<organism evidence="2 3">
    <name type="scientific">Vulcaniibacterium thermophilum</name>
    <dbReference type="NCBI Taxonomy" id="1169913"/>
    <lineage>
        <taxon>Bacteria</taxon>
        <taxon>Pseudomonadati</taxon>
        <taxon>Pseudomonadota</taxon>
        <taxon>Gammaproteobacteria</taxon>
        <taxon>Lysobacterales</taxon>
        <taxon>Lysobacteraceae</taxon>
        <taxon>Vulcaniibacterium</taxon>
    </lineage>
</organism>
<evidence type="ECO:0000259" key="1">
    <source>
        <dbReference type="PROSITE" id="PS51747"/>
    </source>
</evidence>
<dbReference type="GO" id="GO:0003824">
    <property type="term" value="F:catalytic activity"/>
    <property type="evidence" value="ECO:0007669"/>
    <property type="project" value="InterPro"/>
</dbReference>
<dbReference type="PROSITE" id="PS51747">
    <property type="entry name" value="CYT_DCMP_DEAMINASES_2"/>
    <property type="match status" value="1"/>
</dbReference>
<dbReference type="FunFam" id="3.40.140.10:FF:000051">
    <property type="entry name" value="Nucleoside deaminase"/>
    <property type="match status" value="1"/>
</dbReference>
<sequence length="191" mass="20630">MLYAQVHLTLPAWVHEAVDPHAVYPDDAAKVALAIELARRNVEARSGGPFGAAVFGPDHRVIAVGVNRVLPQSCSLAHAETMAYMLAQLRCQRARLNEGEDGARLGPITLATSAQPCCQCYGATVWAGIDRLLIGARSEDVETLTAFDEGPLPADWVGELQRRGIEVVRDLHRDAACQVLRAYAESGGARY</sequence>
<accession>A0A919D8G2</accession>
<reference evidence="2" key="2">
    <citation type="submission" date="2020-09" db="EMBL/GenBank/DDBJ databases">
        <authorList>
            <person name="Sun Q."/>
            <person name="Kim S."/>
        </authorList>
    </citation>
    <scope>NUCLEOTIDE SEQUENCE</scope>
    <source>
        <strain evidence="2">KCTC 32020</strain>
    </source>
</reference>
<dbReference type="EMBL" id="BNCF01000001">
    <property type="protein sequence ID" value="GHE24781.1"/>
    <property type="molecule type" value="Genomic_DNA"/>
</dbReference>
<dbReference type="InterPro" id="IPR016193">
    <property type="entry name" value="Cytidine_deaminase-like"/>
</dbReference>
<evidence type="ECO:0000313" key="2">
    <source>
        <dbReference type="EMBL" id="GHE24781.1"/>
    </source>
</evidence>
<protein>
    <submittedName>
        <fullName evidence="2">tRNA-specific adenosine deaminase</fullName>
    </submittedName>
</protein>
<reference evidence="2" key="1">
    <citation type="journal article" date="2014" name="Int. J. Syst. Evol. Microbiol.">
        <title>Complete genome sequence of Corynebacterium casei LMG S-19264T (=DSM 44701T), isolated from a smear-ripened cheese.</title>
        <authorList>
            <consortium name="US DOE Joint Genome Institute (JGI-PGF)"/>
            <person name="Walter F."/>
            <person name="Albersmeier A."/>
            <person name="Kalinowski J."/>
            <person name="Ruckert C."/>
        </authorList>
    </citation>
    <scope>NUCLEOTIDE SEQUENCE</scope>
    <source>
        <strain evidence="2">KCTC 32020</strain>
    </source>
</reference>
<dbReference type="InterPro" id="IPR002125">
    <property type="entry name" value="CMP_dCMP_dom"/>
</dbReference>
<keyword evidence="3" id="KW-1185">Reference proteome</keyword>
<gene>
    <name evidence="2" type="ORF">GCM10007167_00470</name>
</gene>
<feature type="domain" description="CMP/dCMP-type deaminase" evidence="1">
    <location>
        <begin position="25"/>
        <end position="160"/>
    </location>
</feature>
<dbReference type="Proteomes" id="UP000636453">
    <property type="component" value="Unassembled WGS sequence"/>
</dbReference>
<dbReference type="SUPFAM" id="SSF53927">
    <property type="entry name" value="Cytidine deaminase-like"/>
    <property type="match status" value="1"/>
</dbReference>
<comment type="caution">
    <text evidence="2">The sequence shown here is derived from an EMBL/GenBank/DDBJ whole genome shotgun (WGS) entry which is preliminary data.</text>
</comment>
<dbReference type="Gene3D" id="3.40.140.10">
    <property type="entry name" value="Cytidine Deaminase, domain 2"/>
    <property type="match status" value="1"/>
</dbReference>
<dbReference type="AlphaFoldDB" id="A0A919D8G2"/>
<dbReference type="OrthoDB" id="9802676at2"/>
<proteinExistence type="predicted"/>
<dbReference type="Pfam" id="PF00383">
    <property type="entry name" value="dCMP_cyt_deam_1"/>
    <property type="match status" value="1"/>
</dbReference>
<evidence type="ECO:0000313" key="3">
    <source>
        <dbReference type="Proteomes" id="UP000636453"/>
    </source>
</evidence>
<dbReference type="RefSeq" id="WP_146471691.1">
    <property type="nucleotide sequence ID" value="NZ_BNCF01000001.1"/>
</dbReference>
<name>A0A919D8G2_9GAMM</name>